<name>A0A7X1B286_9BACT</name>
<dbReference type="SUPFAM" id="SSF53383">
    <property type="entry name" value="PLP-dependent transferases"/>
    <property type="match status" value="1"/>
</dbReference>
<evidence type="ECO:0000256" key="2">
    <source>
        <dbReference type="ARBA" id="ARBA00009077"/>
    </source>
</evidence>
<dbReference type="GO" id="GO:0016740">
    <property type="term" value="F:transferase activity"/>
    <property type="evidence" value="ECO:0007669"/>
    <property type="project" value="UniProtKB-KW"/>
</dbReference>
<dbReference type="GO" id="GO:0005737">
    <property type="term" value="C:cytoplasm"/>
    <property type="evidence" value="ECO:0007669"/>
    <property type="project" value="TreeGrafter"/>
</dbReference>
<evidence type="ECO:0000256" key="1">
    <source>
        <dbReference type="ARBA" id="ARBA00001933"/>
    </source>
</evidence>
<dbReference type="InterPro" id="IPR015424">
    <property type="entry name" value="PyrdxlP-dep_Trfase"/>
</dbReference>
<dbReference type="GO" id="GO:0016846">
    <property type="term" value="F:carbon-sulfur lyase activity"/>
    <property type="evidence" value="ECO:0007669"/>
    <property type="project" value="TreeGrafter"/>
</dbReference>
<proteinExistence type="inferred from homology"/>
<accession>A0A7X1B286</accession>
<dbReference type="EMBL" id="JACHVA010000141">
    <property type="protein sequence ID" value="MBC2604291.1"/>
    <property type="molecule type" value="Genomic_DNA"/>
</dbReference>
<dbReference type="RefSeq" id="WP_185694905.1">
    <property type="nucleotide sequence ID" value="NZ_JACHVA010000141.1"/>
</dbReference>
<organism evidence="6 7">
    <name type="scientific">Puniceicoccus vermicola</name>
    <dbReference type="NCBI Taxonomy" id="388746"/>
    <lineage>
        <taxon>Bacteria</taxon>
        <taxon>Pseudomonadati</taxon>
        <taxon>Verrucomicrobiota</taxon>
        <taxon>Opitutia</taxon>
        <taxon>Puniceicoccales</taxon>
        <taxon>Puniceicoccaceae</taxon>
        <taxon>Puniceicoccus</taxon>
    </lineage>
</organism>
<dbReference type="GO" id="GO:0009086">
    <property type="term" value="P:methionine biosynthetic process"/>
    <property type="evidence" value="ECO:0007669"/>
    <property type="project" value="UniProtKB-ARBA"/>
</dbReference>
<dbReference type="Gene3D" id="3.90.1150.10">
    <property type="entry name" value="Aspartate Aminotransferase, domain 1"/>
    <property type="match status" value="1"/>
</dbReference>
<evidence type="ECO:0000313" key="6">
    <source>
        <dbReference type="EMBL" id="MBC2604291.1"/>
    </source>
</evidence>
<comment type="caution">
    <text evidence="6">The sequence shown here is derived from an EMBL/GenBank/DDBJ whole genome shotgun (WGS) entry which is preliminary data.</text>
</comment>
<protein>
    <submittedName>
        <fullName evidence="6">PLP-dependent transferase</fullName>
    </submittedName>
</protein>
<dbReference type="Proteomes" id="UP000525652">
    <property type="component" value="Unassembled WGS sequence"/>
</dbReference>
<dbReference type="Gene3D" id="3.40.640.10">
    <property type="entry name" value="Type I PLP-dependent aspartate aminotransferase-like (Major domain)"/>
    <property type="match status" value="1"/>
</dbReference>
<keyword evidence="7" id="KW-1185">Reference proteome</keyword>
<keyword evidence="3 4" id="KW-0663">Pyridoxal phosphate</keyword>
<dbReference type="AlphaFoldDB" id="A0A7X1B286"/>
<dbReference type="GO" id="GO:0030170">
    <property type="term" value="F:pyridoxal phosphate binding"/>
    <property type="evidence" value="ECO:0007669"/>
    <property type="project" value="InterPro"/>
</dbReference>
<evidence type="ECO:0000256" key="5">
    <source>
        <dbReference type="RuleBase" id="RU362118"/>
    </source>
</evidence>
<dbReference type="InterPro" id="IPR015421">
    <property type="entry name" value="PyrdxlP-dep_Trfase_major"/>
</dbReference>
<dbReference type="PROSITE" id="PS00868">
    <property type="entry name" value="CYS_MET_METAB_PP"/>
    <property type="match status" value="1"/>
</dbReference>
<gene>
    <name evidence="6" type="ORF">H5P30_21125</name>
</gene>
<dbReference type="PIRSF" id="PIRSF001434">
    <property type="entry name" value="CGS"/>
    <property type="match status" value="1"/>
</dbReference>
<evidence type="ECO:0000256" key="3">
    <source>
        <dbReference type="ARBA" id="ARBA00022898"/>
    </source>
</evidence>
<dbReference type="InterPro" id="IPR000277">
    <property type="entry name" value="Cys/Met-Metab_PyrdxlP-dep_enz"/>
</dbReference>
<dbReference type="Pfam" id="PF01053">
    <property type="entry name" value="Cys_Met_Meta_PP"/>
    <property type="match status" value="1"/>
</dbReference>
<dbReference type="FunFam" id="3.40.640.10:FF:000009">
    <property type="entry name" value="Cystathionine gamma-synthase homolog"/>
    <property type="match status" value="1"/>
</dbReference>
<feature type="modified residue" description="N6-(pyridoxal phosphate)lysine" evidence="4">
    <location>
        <position position="200"/>
    </location>
</feature>
<dbReference type="InterPro" id="IPR015422">
    <property type="entry name" value="PyrdxlP-dep_Trfase_small"/>
</dbReference>
<dbReference type="CDD" id="cd00614">
    <property type="entry name" value="CGS_like"/>
    <property type="match status" value="1"/>
</dbReference>
<sequence>MSDRKQHLDTRAVHAGVYNDDTHGSITTPIYPSSTFSFPTPGEPPHFNYGRVDHPTREALQQNLASLEGGHRAWACVSGMAAIQAVLFLLKSGDHVVCGRDAYAGTLRLFLRVLRRFEIQFSLVEMENEEAVRAAVRPETKMIWIETPTNPMMRVVDIAVMTAFARERGLISVVDNTFLTPVFQRPFELGADIIIHSTTKYLNGHSDVMGGAVICRDETYADEIEYIIASVGLGQGPFDTWLVLRGVKTLGARMKAHQENAIKIAEFLSEREEIRSVNFPGLPDFPQKEVVERQQSGPGGMLSFELETEKVDPIRFVKAVRIFQLAVSLGGVESLIELPFSMSHSSMEEEEKYSAGLKPELVRLSPGIEATEDLIEDLDQALRAAAL</sequence>
<dbReference type="InterPro" id="IPR054542">
    <property type="entry name" value="Cys_met_metab_PP"/>
</dbReference>
<dbReference type="GO" id="GO:0019346">
    <property type="term" value="P:transsulfuration"/>
    <property type="evidence" value="ECO:0007669"/>
    <property type="project" value="InterPro"/>
</dbReference>
<dbReference type="FunFam" id="3.90.1150.10:FF:000033">
    <property type="entry name" value="Cystathionine gamma-synthase"/>
    <property type="match status" value="1"/>
</dbReference>
<keyword evidence="6" id="KW-0808">Transferase</keyword>
<evidence type="ECO:0000256" key="4">
    <source>
        <dbReference type="PIRSR" id="PIRSR001434-2"/>
    </source>
</evidence>
<dbReference type="PANTHER" id="PTHR11808">
    <property type="entry name" value="TRANS-SULFURATION ENZYME FAMILY MEMBER"/>
    <property type="match status" value="1"/>
</dbReference>
<reference evidence="6 7" key="1">
    <citation type="submission" date="2020-07" db="EMBL/GenBank/DDBJ databases">
        <authorList>
            <person name="Feng X."/>
        </authorList>
    </citation>
    <scope>NUCLEOTIDE SEQUENCE [LARGE SCALE GENOMIC DNA]</scope>
    <source>
        <strain evidence="6 7">JCM14086</strain>
    </source>
</reference>
<comment type="cofactor">
    <cofactor evidence="1 5">
        <name>pyridoxal 5'-phosphate</name>
        <dbReference type="ChEBI" id="CHEBI:597326"/>
    </cofactor>
</comment>
<comment type="similarity">
    <text evidence="2 5">Belongs to the trans-sulfuration enzymes family.</text>
</comment>
<evidence type="ECO:0000313" key="7">
    <source>
        <dbReference type="Proteomes" id="UP000525652"/>
    </source>
</evidence>